<dbReference type="EMBL" id="VIIS01001648">
    <property type="protein sequence ID" value="KAF0294932.1"/>
    <property type="molecule type" value="Genomic_DNA"/>
</dbReference>
<keyword evidence="7 11" id="KW-1133">Transmembrane helix</keyword>
<comment type="caution">
    <text evidence="12">The sequence shown here is derived from an EMBL/GenBank/DDBJ whole genome shotgun (WGS) entry which is preliminary data.</text>
</comment>
<keyword evidence="13" id="KW-1185">Reference proteome</keyword>
<evidence type="ECO:0000256" key="1">
    <source>
        <dbReference type="ARBA" id="ARBA00004409"/>
    </source>
</evidence>
<evidence type="ECO:0000256" key="8">
    <source>
        <dbReference type="ARBA" id="ARBA00023034"/>
    </source>
</evidence>
<dbReference type="GO" id="GO:0031201">
    <property type="term" value="C:SNARE complex"/>
    <property type="evidence" value="ECO:0007669"/>
    <property type="project" value="TreeGrafter"/>
</dbReference>
<evidence type="ECO:0000256" key="7">
    <source>
        <dbReference type="ARBA" id="ARBA00022989"/>
    </source>
</evidence>
<organism evidence="12 13">
    <name type="scientific">Amphibalanus amphitrite</name>
    <name type="common">Striped barnacle</name>
    <name type="synonym">Balanus amphitrite</name>
    <dbReference type="NCBI Taxonomy" id="1232801"/>
    <lineage>
        <taxon>Eukaryota</taxon>
        <taxon>Metazoa</taxon>
        <taxon>Ecdysozoa</taxon>
        <taxon>Arthropoda</taxon>
        <taxon>Crustacea</taxon>
        <taxon>Multicrustacea</taxon>
        <taxon>Cirripedia</taxon>
        <taxon>Thoracica</taxon>
        <taxon>Thoracicalcarea</taxon>
        <taxon>Balanomorpha</taxon>
        <taxon>Balanoidea</taxon>
        <taxon>Balanidae</taxon>
        <taxon>Amphibalaninae</taxon>
        <taxon>Amphibalanus</taxon>
    </lineage>
</organism>
<sequence length="235" mass="26650">MAAGAHSWEDLRKQARQVENELDVKLVAYSKLGAGYASAPSVVPGDQQPLLSGDDQQVEKTEADIEACLTKLSTINERMCEFSASGAASSAAVTHTLQRHRDILQDYTQEFRRTKTALDASRDRQQLLGRSDDSSYKNGRLNRRLDHLLKENEHIRNSDRLIDEQIAIAMETREHLGSQRATFKAIQTRVNDLAHRFPMINSLVQRIQLRKRRDSLILGAVIGLCLIFFIWYLFG</sequence>
<dbReference type="CDD" id="cd15864">
    <property type="entry name" value="SNARE_GS28"/>
    <property type="match status" value="1"/>
</dbReference>
<protein>
    <recommendedName>
        <fullName evidence="3 10">Golgi SNAP receptor complex member 1</fullName>
    </recommendedName>
</protein>
<keyword evidence="4 10" id="KW-0813">Transport</keyword>
<evidence type="ECO:0000256" key="9">
    <source>
        <dbReference type="ARBA" id="ARBA00023136"/>
    </source>
</evidence>
<keyword evidence="6 10" id="KW-0653">Protein transport</keyword>
<evidence type="ECO:0000313" key="13">
    <source>
        <dbReference type="Proteomes" id="UP000440578"/>
    </source>
</evidence>
<dbReference type="GO" id="GO:0048219">
    <property type="term" value="P:inter-Golgi cisterna vesicle-mediated transport"/>
    <property type="evidence" value="ECO:0007669"/>
    <property type="project" value="TreeGrafter"/>
</dbReference>
<keyword evidence="5 11" id="KW-0812">Transmembrane</keyword>
<dbReference type="GO" id="GO:0005484">
    <property type="term" value="F:SNAP receptor activity"/>
    <property type="evidence" value="ECO:0007669"/>
    <property type="project" value="TreeGrafter"/>
</dbReference>
<accession>A0A6A4VVU4</accession>
<dbReference type="AlphaFoldDB" id="A0A6A4VVU4"/>
<dbReference type="GO" id="GO:0005797">
    <property type="term" value="C:Golgi medial cisterna"/>
    <property type="evidence" value="ECO:0007669"/>
    <property type="project" value="TreeGrafter"/>
</dbReference>
<proteinExistence type="inferred from homology"/>
<dbReference type="GO" id="GO:0006906">
    <property type="term" value="P:vesicle fusion"/>
    <property type="evidence" value="ECO:0007669"/>
    <property type="project" value="TreeGrafter"/>
</dbReference>
<comment type="similarity">
    <text evidence="2 10">Belongs to the GOSR1 family.</text>
</comment>
<reference evidence="12 13" key="1">
    <citation type="submission" date="2019-07" db="EMBL/GenBank/DDBJ databases">
        <title>Draft genome assembly of a fouling barnacle, Amphibalanus amphitrite (Darwin, 1854): The first reference genome for Thecostraca.</title>
        <authorList>
            <person name="Kim W."/>
        </authorList>
    </citation>
    <scope>NUCLEOTIDE SEQUENCE [LARGE SCALE GENOMIC DNA]</scope>
    <source>
        <strain evidence="12">SNU_AA5</strain>
        <tissue evidence="12">Soma without cirri and trophi</tissue>
    </source>
</reference>
<dbReference type="GO" id="GO:0005801">
    <property type="term" value="C:cis-Golgi network"/>
    <property type="evidence" value="ECO:0007669"/>
    <property type="project" value="InterPro"/>
</dbReference>
<dbReference type="InterPro" id="IPR023601">
    <property type="entry name" value="Golgi_SNAP_su1"/>
</dbReference>
<dbReference type="PIRSF" id="PIRSF027109">
    <property type="entry name" value="Golgi_SNARE"/>
    <property type="match status" value="1"/>
</dbReference>
<dbReference type="GO" id="GO:0015031">
    <property type="term" value="P:protein transport"/>
    <property type="evidence" value="ECO:0007669"/>
    <property type="project" value="UniProtKB-KW"/>
</dbReference>
<evidence type="ECO:0000256" key="3">
    <source>
        <dbReference type="ARBA" id="ARBA00015612"/>
    </source>
</evidence>
<dbReference type="PANTHER" id="PTHR21094:SF2">
    <property type="entry name" value="GOLGI SNAP RECEPTOR COMPLEX MEMBER 1"/>
    <property type="match status" value="1"/>
</dbReference>
<evidence type="ECO:0000256" key="11">
    <source>
        <dbReference type="SAM" id="Phobius"/>
    </source>
</evidence>
<gene>
    <name evidence="12" type="primary">GOSR1_1</name>
    <name evidence="12" type="ORF">FJT64_007459</name>
</gene>
<comment type="subcellular location">
    <subcellularLocation>
        <location evidence="1">Golgi apparatus membrane</location>
        <topology evidence="1">Single-pass type IV membrane protein</topology>
    </subcellularLocation>
</comment>
<dbReference type="Proteomes" id="UP000440578">
    <property type="component" value="Unassembled WGS sequence"/>
</dbReference>
<evidence type="ECO:0000256" key="2">
    <source>
        <dbReference type="ARBA" id="ARBA00008473"/>
    </source>
</evidence>
<keyword evidence="8 10" id="KW-0333">Golgi apparatus</keyword>
<dbReference type="EMBL" id="VIIS01001648">
    <property type="protein sequence ID" value="KAF0294931.1"/>
    <property type="molecule type" value="Genomic_DNA"/>
</dbReference>
<keyword evidence="12" id="KW-0675">Receptor</keyword>
<comment type="function">
    <text evidence="10">Involved in transport from the ER to the Golgi apparatus as well as in intra-Golgi transport. It belongs to a super-family of proteins called t-SNAREs or soluble NSF (N-ethylmaleimide-sensitive factor) attachment protein receptor.</text>
</comment>
<dbReference type="OrthoDB" id="422156at2759"/>
<dbReference type="Pfam" id="PF12352">
    <property type="entry name" value="V-SNARE_C"/>
    <property type="match status" value="1"/>
</dbReference>
<dbReference type="PANTHER" id="PTHR21094">
    <property type="entry name" value="GOS-28 SNARE- RELATED"/>
    <property type="match status" value="1"/>
</dbReference>
<evidence type="ECO:0000256" key="4">
    <source>
        <dbReference type="ARBA" id="ARBA00022448"/>
    </source>
</evidence>
<evidence type="ECO:0000256" key="5">
    <source>
        <dbReference type="ARBA" id="ARBA00022692"/>
    </source>
</evidence>
<evidence type="ECO:0000313" key="12">
    <source>
        <dbReference type="EMBL" id="KAF0294932.1"/>
    </source>
</evidence>
<evidence type="ECO:0000256" key="10">
    <source>
        <dbReference type="PIRNR" id="PIRNR027109"/>
    </source>
</evidence>
<name>A0A6A4VVU4_AMPAM</name>
<evidence type="ECO:0000256" key="6">
    <source>
        <dbReference type="ARBA" id="ARBA00022927"/>
    </source>
</evidence>
<dbReference type="GO" id="GO:0006888">
    <property type="term" value="P:endoplasmic reticulum to Golgi vesicle-mediated transport"/>
    <property type="evidence" value="ECO:0007669"/>
    <property type="project" value="InterPro"/>
</dbReference>
<feature type="transmembrane region" description="Helical" evidence="11">
    <location>
        <begin position="216"/>
        <end position="234"/>
    </location>
</feature>
<comment type="subunit">
    <text evidence="10">Component of several multiprotein Golgi SNARE complexes.</text>
</comment>
<keyword evidence="9 10" id="KW-0472">Membrane</keyword>
<keyword evidence="10" id="KW-0931">ER-Golgi transport</keyword>
<dbReference type="GO" id="GO:0000139">
    <property type="term" value="C:Golgi membrane"/>
    <property type="evidence" value="ECO:0007669"/>
    <property type="project" value="UniProtKB-SubCell"/>
</dbReference>